<dbReference type="Proteomes" id="UP001209570">
    <property type="component" value="Unassembled WGS sequence"/>
</dbReference>
<gene>
    <name evidence="2" type="ORF">P43SY_008194</name>
</gene>
<evidence type="ECO:0000256" key="1">
    <source>
        <dbReference type="SAM" id="MobiDB-lite"/>
    </source>
</evidence>
<organism evidence="2 3">
    <name type="scientific">Pythium insidiosum</name>
    <name type="common">Pythiosis disease agent</name>
    <dbReference type="NCBI Taxonomy" id="114742"/>
    <lineage>
        <taxon>Eukaryota</taxon>
        <taxon>Sar</taxon>
        <taxon>Stramenopiles</taxon>
        <taxon>Oomycota</taxon>
        <taxon>Peronosporomycetes</taxon>
        <taxon>Pythiales</taxon>
        <taxon>Pythiaceae</taxon>
        <taxon>Pythium</taxon>
    </lineage>
</organism>
<protein>
    <submittedName>
        <fullName evidence="2">Uncharacterized protein</fullName>
    </submittedName>
</protein>
<feature type="region of interest" description="Disordered" evidence="1">
    <location>
        <begin position="199"/>
        <end position="219"/>
    </location>
</feature>
<name>A0AAD5M920_PYTIN</name>
<evidence type="ECO:0000313" key="3">
    <source>
        <dbReference type="Proteomes" id="UP001209570"/>
    </source>
</evidence>
<reference evidence="2" key="1">
    <citation type="submission" date="2021-12" db="EMBL/GenBank/DDBJ databases">
        <title>Prjna785345.</title>
        <authorList>
            <person name="Rujirawat T."/>
            <person name="Krajaejun T."/>
        </authorList>
    </citation>
    <scope>NUCLEOTIDE SEQUENCE</scope>
    <source>
        <strain evidence="2">Pi057C3</strain>
    </source>
</reference>
<keyword evidence="3" id="KW-1185">Reference proteome</keyword>
<evidence type="ECO:0000313" key="2">
    <source>
        <dbReference type="EMBL" id="KAJ0398968.1"/>
    </source>
</evidence>
<comment type="caution">
    <text evidence="2">The sequence shown here is derived from an EMBL/GenBank/DDBJ whole genome shotgun (WGS) entry which is preliminary data.</text>
</comment>
<dbReference type="EMBL" id="JAKCXM010000199">
    <property type="protein sequence ID" value="KAJ0398968.1"/>
    <property type="molecule type" value="Genomic_DNA"/>
</dbReference>
<proteinExistence type="predicted"/>
<accession>A0AAD5M920</accession>
<sequence length="219" mass="24086">MVKRTASEANVGDNDSPAVQQHRPSAESPIPPSWRVGHAPRFGEPSVEPQIRVRAVPKLPSLLSPGDLEAKSAVDDTRMAADPAIEDEDDDVPAMTAQFSVVTPQPRRVVSPELIFQSAAESLKRHNRVFSSTDAETPSDLSSLLELSRRRTFRPIAVDRPDVEITSPPLRATNPVVQDTRFQLMQRLDLQLDASVAPLQPFCPRPRRRSPPPPASPCN</sequence>
<feature type="region of interest" description="Disordered" evidence="1">
    <location>
        <begin position="1"/>
        <end position="49"/>
    </location>
</feature>
<dbReference type="AlphaFoldDB" id="A0AAD5M920"/>